<reference evidence="1 2" key="1">
    <citation type="submission" date="2018-08" db="EMBL/GenBank/DDBJ databases">
        <title>Fibrisoma montanum sp. nov., isolated from Danxia mountain soil.</title>
        <authorList>
            <person name="Huang Y."/>
        </authorList>
    </citation>
    <scope>NUCLEOTIDE SEQUENCE [LARGE SCALE GENOMIC DNA]</scope>
    <source>
        <strain evidence="1 2">HYT19</strain>
    </source>
</reference>
<sequence>MISVEDKLRQVIIQHIAEDMDHMALYGTPKPRPTPPKPTRREVWANRLQSLFRFLSNMDFEVGRVAVGHGDTTYCVALFSFGYSRRYLSIHLLPAYTIHEEGQSRERALLGFTLLKTSEEFCLWPYLAYRKFDNALR</sequence>
<dbReference type="AlphaFoldDB" id="A0A418M3I2"/>
<accession>A0A418M3I2</accession>
<keyword evidence="2" id="KW-1185">Reference proteome</keyword>
<evidence type="ECO:0000313" key="1">
    <source>
        <dbReference type="EMBL" id="RIV20310.1"/>
    </source>
</evidence>
<dbReference type="EMBL" id="QXED01000006">
    <property type="protein sequence ID" value="RIV20310.1"/>
    <property type="molecule type" value="Genomic_DNA"/>
</dbReference>
<protein>
    <submittedName>
        <fullName evidence="1">Uncharacterized protein</fullName>
    </submittedName>
</protein>
<dbReference type="RefSeq" id="WP_119669477.1">
    <property type="nucleotide sequence ID" value="NZ_QXED01000006.1"/>
</dbReference>
<dbReference type="Proteomes" id="UP000283523">
    <property type="component" value="Unassembled WGS sequence"/>
</dbReference>
<organism evidence="1 2">
    <name type="scientific">Fibrisoma montanum</name>
    <dbReference type="NCBI Taxonomy" id="2305895"/>
    <lineage>
        <taxon>Bacteria</taxon>
        <taxon>Pseudomonadati</taxon>
        <taxon>Bacteroidota</taxon>
        <taxon>Cytophagia</taxon>
        <taxon>Cytophagales</taxon>
        <taxon>Spirosomataceae</taxon>
        <taxon>Fibrisoma</taxon>
    </lineage>
</organism>
<comment type="caution">
    <text evidence="1">The sequence shown here is derived from an EMBL/GenBank/DDBJ whole genome shotgun (WGS) entry which is preliminary data.</text>
</comment>
<name>A0A418M3I2_9BACT</name>
<evidence type="ECO:0000313" key="2">
    <source>
        <dbReference type="Proteomes" id="UP000283523"/>
    </source>
</evidence>
<proteinExistence type="predicted"/>
<gene>
    <name evidence="1" type="ORF">DYU11_19865</name>
</gene>